<dbReference type="PANTHER" id="PTHR11153">
    <property type="entry name" value="SIDEROFLEXIN"/>
    <property type="match status" value="1"/>
</dbReference>
<comment type="subcellular location">
    <subcellularLocation>
        <location evidence="1 9">Mitochondrion membrane</location>
        <topology evidence="1 9">Multi-pass membrane protein</topology>
    </subcellularLocation>
</comment>
<dbReference type="RefSeq" id="XP_066934836.1">
    <property type="nucleotide sequence ID" value="XM_067078735.1"/>
</dbReference>
<reference evidence="10" key="1">
    <citation type="submission" date="2021-01" db="UniProtKB">
        <authorList>
            <consortium name="EnsemblMetazoa"/>
        </authorList>
    </citation>
    <scope>IDENTIFICATION</scope>
</reference>
<evidence type="ECO:0000256" key="4">
    <source>
        <dbReference type="ARBA" id="ARBA00022692"/>
    </source>
</evidence>
<dbReference type="GO" id="GO:0140300">
    <property type="term" value="P:serine import into mitochondrion"/>
    <property type="evidence" value="ECO:0007669"/>
    <property type="project" value="TreeGrafter"/>
</dbReference>
<dbReference type="GO" id="GO:0005743">
    <property type="term" value="C:mitochondrial inner membrane"/>
    <property type="evidence" value="ECO:0007669"/>
    <property type="project" value="TreeGrafter"/>
</dbReference>
<dbReference type="Proteomes" id="UP000594262">
    <property type="component" value="Unplaced"/>
</dbReference>
<name>A0A7M5XBX6_9CNID</name>
<dbReference type="AlphaFoldDB" id="A0A7M5XBX6"/>
<evidence type="ECO:0000256" key="2">
    <source>
        <dbReference type="ARBA" id="ARBA00005974"/>
    </source>
</evidence>
<dbReference type="EnsemblMetazoa" id="CLYHEMT020402.1">
    <property type="protein sequence ID" value="CLYHEMP020402.1"/>
    <property type="gene ID" value="CLYHEMG020402"/>
</dbReference>
<dbReference type="NCBIfam" id="TIGR00798">
    <property type="entry name" value="mtc"/>
    <property type="match status" value="1"/>
</dbReference>
<keyword evidence="5" id="KW-0029">Amino-acid transport</keyword>
<feature type="transmembrane region" description="Helical" evidence="9">
    <location>
        <begin position="228"/>
        <end position="251"/>
    </location>
</feature>
<comment type="similarity">
    <text evidence="2 9">Belongs to the sideroflexin family.</text>
</comment>
<evidence type="ECO:0000256" key="6">
    <source>
        <dbReference type="ARBA" id="ARBA00022989"/>
    </source>
</evidence>
<comment type="caution">
    <text evidence="9">Lacks conserved residue(s) required for the propagation of feature annotation.</text>
</comment>
<protein>
    <recommendedName>
        <fullName evidence="9">Sidoreflexin</fullName>
    </recommendedName>
</protein>
<feature type="transmembrane region" description="Helical" evidence="9">
    <location>
        <begin position="272"/>
        <end position="293"/>
    </location>
</feature>
<keyword evidence="8 9" id="KW-0472">Membrane</keyword>
<keyword evidence="3" id="KW-0813">Transport</keyword>
<dbReference type="PANTHER" id="PTHR11153:SF8">
    <property type="entry name" value="SIDEROFLEXIN-1"/>
    <property type="match status" value="1"/>
</dbReference>
<dbReference type="GeneID" id="136822471"/>
<dbReference type="Pfam" id="PF03820">
    <property type="entry name" value="SFXNs"/>
    <property type="match status" value="1"/>
</dbReference>
<evidence type="ECO:0000256" key="5">
    <source>
        <dbReference type="ARBA" id="ARBA00022970"/>
    </source>
</evidence>
<evidence type="ECO:0000256" key="1">
    <source>
        <dbReference type="ARBA" id="ARBA00004225"/>
    </source>
</evidence>
<dbReference type="GO" id="GO:0015075">
    <property type="term" value="F:monoatomic ion transmembrane transporter activity"/>
    <property type="evidence" value="ECO:0007669"/>
    <property type="project" value="InterPro"/>
</dbReference>
<dbReference type="OrthoDB" id="6608471at2759"/>
<evidence type="ECO:0000256" key="9">
    <source>
        <dbReference type="RuleBase" id="RU362000"/>
    </source>
</evidence>
<organism evidence="10 11">
    <name type="scientific">Clytia hemisphaerica</name>
    <dbReference type="NCBI Taxonomy" id="252671"/>
    <lineage>
        <taxon>Eukaryota</taxon>
        <taxon>Metazoa</taxon>
        <taxon>Cnidaria</taxon>
        <taxon>Hydrozoa</taxon>
        <taxon>Hydroidolina</taxon>
        <taxon>Leptothecata</taxon>
        <taxon>Obeliida</taxon>
        <taxon>Clytiidae</taxon>
        <taxon>Clytia</taxon>
    </lineage>
</organism>
<evidence type="ECO:0000313" key="10">
    <source>
        <dbReference type="EnsemblMetazoa" id="CLYHEMP020402.1"/>
    </source>
</evidence>
<keyword evidence="6 9" id="KW-1133">Transmembrane helix</keyword>
<accession>A0A7M5XBX6</accession>
<sequence>MAEAPKDADGRLVLDKPRWDQKTFEGRAKHFLNVTDPRNVLATAAQLEAAKKLVEQYRLGLEPKETSDEDVWQAKKLFDSAYHPDTGNLQFLPGRMSAQVPMNMMITGAMLTFYKTTPAVIFWQWVNQSFNALVNYTNRSGDAELSTNMLLKAYCSATGAALTVALGLNTLVKNFPPIVGRFVPFAAVASANCVNIPLMRQRELLHGIPVLDADGNKVGESKIAAKNAVGMTVVSRIVMAAPGMSLCPLIMNHLEKKAFMKKSPWLASPIQIGLVGIVLVFATPLCCAIFPQVSSISVDKLEPETQEMIRKKTDMTKVYFNKGL</sequence>
<evidence type="ECO:0000256" key="7">
    <source>
        <dbReference type="ARBA" id="ARBA00023128"/>
    </source>
</evidence>
<proteinExistence type="inferred from homology"/>
<evidence type="ECO:0000256" key="3">
    <source>
        <dbReference type="ARBA" id="ARBA00022448"/>
    </source>
</evidence>
<keyword evidence="11" id="KW-1185">Reference proteome</keyword>
<dbReference type="InterPro" id="IPR004686">
    <property type="entry name" value="Mtc"/>
</dbReference>
<keyword evidence="4 9" id="KW-0812">Transmembrane</keyword>
<evidence type="ECO:0000313" key="11">
    <source>
        <dbReference type="Proteomes" id="UP000594262"/>
    </source>
</evidence>
<keyword evidence="7 9" id="KW-0496">Mitochondrion</keyword>
<evidence type="ECO:0000256" key="8">
    <source>
        <dbReference type="ARBA" id="ARBA00023136"/>
    </source>
</evidence>